<keyword evidence="6" id="KW-0804">Transcription</keyword>
<dbReference type="OrthoDB" id="8659436at2"/>
<keyword evidence="7" id="KW-0479">Metal-binding</keyword>
<dbReference type="EMBL" id="JAAAMU010000006">
    <property type="protein sequence ID" value="NBC70279.1"/>
    <property type="molecule type" value="Genomic_DNA"/>
</dbReference>
<dbReference type="InterPro" id="IPR036390">
    <property type="entry name" value="WH_DNA-bd_sf"/>
</dbReference>
<dbReference type="Pfam" id="PF01475">
    <property type="entry name" value="FUR"/>
    <property type="match status" value="1"/>
</dbReference>
<comment type="cofactor">
    <cofactor evidence="7">
        <name>Zn(2+)</name>
        <dbReference type="ChEBI" id="CHEBI:29105"/>
    </cofactor>
    <text evidence="7">Binds 1 zinc ion per subunit.</text>
</comment>
<dbReference type="CDD" id="cd07153">
    <property type="entry name" value="Fur_like"/>
    <property type="match status" value="1"/>
</dbReference>
<protein>
    <submittedName>
        <fullName evidence="8">Transcriptional repressor</fullName>
    </submittedName>
</protein>
<evidence type="ECO:0000256" key="5">
    <source>
        <dbReference type="ARBA" id="ARBA00023125"/>
    </source>
</evidence>
<dbReference type="GO" id="GO:1900376">
    <property type="term" value="P:regulation of secondary metabolite biosynthetic process"/>
    <property type="evidence" value="ECO:0007669"/>
    <property type="project" value="TreeGrafter"/>
</dbReference>
<dbReference type="GO" id="GO:0045892">
    <property type="term" value="P:negative regulation of DNA-templated transcription"/>
    <property type="evidence" value="ECO:0007669"/>
    <property type="project" value="TreeGrafter"/>
</dbReference>
<evidence type="ECO:0000256" key="6">
    <source>
        <dbReference type="ARBA" id="ARBA00023163"/>
    </source>
</evidence>
<evidence type="ECO:0000256" key="1">
    <source>
        <dbReference type="ARBA" id="ARBA00007957"/>
    </source>
</evidence>
<keyword evidence="3 7" id="KW-0862">Zinc</keyword>
<keyword evidence="4" id="KW-0805">Transcription regulation</keyword>
<dbReference type="GO" id="GO:0003700">
    <property type="term" value="F:DNA-binding transcription factor activity"/>
    <property type="evidence" value="ECO:0007669"/>
    <property type="project" value="InterPro"/>
</dbReference>
<reference evidence="8 9" key="1">
    <citation type="submission" date="2020-01" db="EMBL/GenBank/DDBJ databases">
        <title>Paenibacillus soybeanensis sp. nov. isolated from the nodules of soybean (Glycine max(L.) Merr).</title>
        <authorList>
            <person name="Wang H."/>
        </authorList>
    </citation>
    <scope>NUCLEOTIDE SEQUENCE [LARGE SCALE GENOMIC DNA]</scope>
    <source>
        <strain evidence="8 9">DSM 23054</strain>
    </source>
</reference>
<accession>A0A7X5C2F0</accession>
<dbReference type="InterPro" id="IPR043135">
    <property type="entry name" value="Fur_C"/>
</dbReference>
<feature type="binding site" evidence="7">
    <location>
        <position position="125"/>
    </location>
    <ligand>
        <name>Zn(2+)</name>
        <dbReference type="ChEBI" id="CHEBI:29105"/>
    </ligand>
</feature>
<dbReference type="PANTHER" id="PTHR33202:SF7">
    <property type="entry name" value="FERRIC UPTAKE REGULATION PROTEIN"/>
    <property type="match status" value="1"/>
</dbReference>
<evidence type="ECO:0000313" key="8">
    <source>
        <dbReference type="EMBL" id="NBC70279.1"/>
    </source>
</evidence>
<keyword evidence="2" id="KW-0678">Repressor</keyword>
<evidence type="ECO:0000256" key="3">
    <source>
        <dbReference type="ARBA" id="ARBA00022833"/>
    </source>
</evidence>
<proteinExistence type="inferred from homology"/>
<dbReference type="RefSeq" id="WP_161699025.1">
    <property type="nucleotide sequence ID" value="NZ_JAAAMU010000006.1"/>
</dbReference>
<dbReference type="AlphaFoldDB" id="A0A7X5C2F0"/>
<evidence type="ECO:0000256" key="4">
    <source>
        <dbReference type="ARBA" id="ARBA00023015"/>
    </source>
</evidence>
<name>A0A7X5C2F0_9BACL</name>
<comment type="caution">
    <text evidence="8">The sequence shown here is derived from an EMBL/GenBank/DDBJ whole genome shotgun (WGS) entry which is preliminary data.</text>
</comment>
<dbReference type="Proteomes" id="UP000558113">
    <property type="component" value="Unassembled WGS sequence"/>
</dbReference>
<feature type="binding site" evidence="7">
    <location>
        <position position="82"/>
    </location>
    <ligand>
        <name>Zn(2+)</name>
        <dbReference type="ChEBI" id="CHEBI:29105"/>
    </ligand>
</feature>
<sequence>MSRHMLTAPRKMIFDIVTESHDHPTASDIIDRLKEQGSSVAYATVYNSLRYLTEQGLIRELKLEKDASRYDSRTEDHQHIVCTSCGKVSEVMTASPKEWLRHIEEETGYTITEEQMLFKGVCAACRTSEA</sequence>
<feature type="binding site" evidence="7">
    <location>
        <position position="85"/>
    </location>
    <ligand>
        <name>Zn(2+)</name>
        <dbReference type="ChEBI" id="CHEBI:29105"/>
    </ligand>
</feature>
<keyword evidence="9" id="KW-1185">Reference proteome</keyword>
<dbReference type="Gene3D" id="3.30.1490.190">
    <property type="match status" value="1"/>
</dbReference>
<comment type="similarity">
    <text evidence="1">Belongs to the Fur family.</text>
</comment>
<dbReference type="InterPro" id="IPR036388">
    <property type="entry name" value="WH-like_DNA-bd_sf"/>
</dbReference>
<evidence type="ECO:0000313" key="9">
    <source>
        <dbReference type="Proteomes" id="UP000558113"/>
    </source>
</evidence>
<evidence type="ECO:0000256" key="2">
    <source>
        <dbReference type="ARBA" id="ARBA00022491"/>
    </source>
</evidence>
<keyword evidence="5" id="KW-0238">DNA-binding</keyword>
<feature type="binding site" evidence="7">
    <location>
        <position position="122"/>
    </location>
    <ligand>
        <name>Zn(2+)</name>
        <dbReference type="ChEBI" id="CHEBI:29105"/>
    </ligand>
</feature>
<organism evidence="8 9">
    <name type="scientific">Paenibacillus sacheonensis</name>
    <dbReference type="NCBI Taxonomy" id="742054"/>
    <lineage>
        <taxon>Bacteria</taxon>
        <taxon>Bacillati</taxon>
        <taxon>Bacillota</taxon>
        <taxon>Bacilli</taxon>
        <taxon>Bacillales</taxon>
        <taxon>Paenibacillaceae</taxon>
        <taxon>Paenibacillus</taxon>
    </lineage>
</organism>
<dbReference type="GO" id="GO:0000976">
    <property type="term" value="F:transcription cis-regulatory region binding"/>
    <property type="evidence" value="ECO:0007669"/>
    <property type="project" value="TreeGrafter"/>
</dbReference>
<dbReference type="SUPFAM" id="SSF46785">
    <property type="entry name" value="Winged helix' DNA-binding domain"/>
    <property type="match status" value="1"/>
</dbReference>
<gene>
    <name evidence="8" type="ORF">GT003_14865</name>
</gene>
<dbReference type="PANTHER" id="PTHR33202">
    <property type="entry name" value="ZINC UPTAKE REGULATION PROTEIN"/>
    <property type="match status" value="1"/>
</dbReference>
<dbReference type="GO" id="GO:0008270">
    <property type="term" value="F:zinc ion binding"/>
    <property type="evidence" value="ECO:0007669"/>
    <property type="project" value="TreeGrafter"/>
</dbReference>
<dbReference type="InterPro" id="IPR002481">
    <property type="entry name" value="FUR"/>
</dbReference>
<dbReference type="Gene3D" id="1.10.10.10">
    <property type="entry name" value="Winged helix-like DNA-binding domain superfamily/Winged helix DNA-binding domain"/>
    <property type="match status" value="1"/>
</dbReference>
<evidence type="ECO:0000256" key="7">
    <source>
        <dbReference type="PIRSR" id="PIRSR602481-1"/>
    </source>
</evidence>